<reference evidence="1 2" key="1">
    <citation type="journal article" date="2019" name="Nat. Med.">
        <title>A library of human gut bacterial isolates paired with longitudinal multiomics data enables mechanistic microbiome research.</title>
        <authorList>
            <person name="Poyet M."/>
            <person name="Groussin M."/>
            <person name="Gibbons S.M."/>
            <person name="Avila-Pacheco J."/>
            <person name="Jiang X."/>
            <person name="Kearney S.M."/>
            <person name="Perrotta A.R."/>
            <person name="Berdy B."/>
            <person name="Zhao S."/>
            <person name="Lieberman T.D."/>
            <person name="Swanson P.K."/>
            <person name="Smith M."/>
            <person name="Roesemann S."/>
            <person name="Alexander J.E."/>
            <person name="Rich S.A."/>
            <person name="Livny J."/>
            <person name="Vlamakis H."/>
            <person name="Clish C."/>
            <person name="Bullock K."/>
            <person name="Deik A."/>
            <person name="Scott J."/>
            <person name="Pierce K.A."/>
            <person name="Xavier R.J."/>
            <person name="Alm E.J."/>
        </authorList>
    </citation>
    <scope>NUCLEOTIDE SEQUENCE [LARGE SCALE GENOMIC DNA]</scope>
    <source>
        <strain evidence="1 2">BIOML-A17</strain>
    </source>
</reference>
<evidence type="ECO:0000313" key="2">
    <source>
        <dbReference type="Proteomes" id="UP000440773"/>
    </source>
</evidence>
<organism evidence="1 2">
    <name type="scientific">Bacteroides stercoris</name>
    <dbReference type="NCBI Taxonomy" id="46506"/>
    <lineage>
        <taxon>Bacteria</taxon>
        <taxon>Pseudomonadati</taxon>
        <taxon>Bacteroidota</taxon>
        <taxon>Bacteroidia</taxon>
        <taxon>Bacteroidales</taxon>
        <taxon>Bacteroidaceae</taxon>
        <taxon>Bacteroides</taxon>
    </lineage>
</organism>
<dbReference type="AlphaFoldDB" id="A0A7J5L387"/>
<dbReference type="Proteomes" id="UP000440773">
    <property type="component" value="Unassembled WGS sequence"/>
</dbReference>
<sequence length="434" mass="48253">MRTKHVLMLTLCICCLSGCYNDDKLWDAVNDVQYIEGLKDWQKIVDSNIEALHTLVNVTGCVVETTPIVLGGETIGHTIWTANRTPVTIYKGKDDAMPMISLTQSGDKKWYWTLNGKLIKDVQGNPVCANGHAAGEYVPKPQLKAGVNMTVDTENTPIDKKAFYMSIDDGKSWTTVPRPDKGNGYAPFARVIDKESSVEILMNDEAGSVLELLKELKAKVIFETNENGNIEIKNSAHLTIAYRTENVDDDSWLLFEGTNGLSVLDNNDGTVTLVLDEMKLVNSDLIVTVIRQDEVLSKIKYAIEFLTVLTDLQSEYYITEPQVLESVGGKVHATIKGIFPALWFDTNAIVTITPFMKWNGGVVKGRPIGFQGEMVEGDNQRISFLRGGNFTIKTGFEYIPEMAKSELYLEVLIQKGKEESCQLMKIADGVILYS</sequence>
<gene>
    <name evidence="1" type="ORF">F9962_07850</name>
</gene>
<protein>
    <recommendedName>
        <fullName evidence="3">DUF4988 domain-containing protein</fullName>
    </recommendedName>
</protein>
<evidence type="ECO:0008006" key="3">
    <source>
        <dbReference type="Google" id="ProtNLM"/>
    </source>
</evidence>
<accession>A0A7J5L387</accession>
<evidence type="ECO:0000313" key="1">
    <source>
        <dbReference type="EMBL" id="KAB5281812.1"/>
    </source>
</evidence>
<comment type="caution">
    <text evidence="1">The sequence shown here is derived from an EMBL/GenBank/DDBJ whole genome shotgun (WGS) entry which is preliminary data.</text>
</comment>
<dbReference type="RefSeq" id="WP_147351366.1">
    <property type="nucleotide sequence ID" value="NZ_AP031449.1"/>
</dbReference>
<proteinExistence type="predicted"/>
<name>A0A7J5L387_BACSE</name>
<dbReference type="EMBL" id="WCLP01000017">
    <property type="protein sequence ID" value="KAB5281812.1"/>
    <property type="molecule type" value="Genomic_DNA"/>
</dbReference>